<dbReference type="Proteomes" id="UP001610100">
    <property type="component" value="Unassembled WGS sequence"/>
</dbReference>
<dbReference type="EMBL" id="JBAWKB010000001">
    <property type="protein sequence ID" value="MFH6771374.1"/>
    <property type="molecule type" value="Genomic_DNA"/>
</dbReference>
<evidence type="ECO:0000313" key="10">
    <source>
        <dbReference type="Proteomes" id="UP001610100"/>
    </source>
</evidence>
<comment type="pathway">
    <text evidence="1 7">Cell wall biogenesis; peptidoglycan biosynthesis.</text>
</comment>
<evidence type="ECO:0000256" key="5">
    <source>
        <dbReference type="ARBA" id="ARBA00022984"/>
    </source>
</evidence>
<feature type="active site" description="Nucleophile" evidence="7">
    <location>
        <position position="263"/>
    </location>
</feature>
<dbReference type="PROSITE" id="PS52029">
    <property type="entry name" value="LD_TPASE"/>
    <property type="match status" value="1"/>
</dbReference>
<evidence type="ECO:0000256" key="2">
    <source>
        <dbReference type="ARBA" id="ARBA00005992"/>
    </source>
</evidence>
<dbReference type="Gene3D" id="2.40.440.10">
    <property type="entry name" value="L,D-transpeptidase catalytic domain-like"/>
    <property type="match status" value="1"/>
</dbReference>
<keyword evidence="6 7" id="KW-0961">Cell wall biogenesis/degradation</keyword>
<dbReference type="Pfam" id="PF03734">
    <property type="entry name" value="YkuD"/>
    <property type="match status" value="1"/>
</dbReference>
<dbReference type="SUPFAM" id="SSF141523">
    <property type="entry name" value="L,D-transpeptidase catalytic domain-like"/>
    <property type="match status" value="1"/>
</dbReference>
<evidence type="ECO:0000256" key="4">
    <source>
        <dbReference type="ARBA" id="ARBA00022960"/>
    </source>
</evidence>
<proteinExistence type="inferred from homology"/>
<evidence type="ECO:0000256" key="7">
    <source>
        <dbReference type="PROSITE-ProRule" id="PRU01373"/>
    </source>
</evidence>
<keyword evidence="3 9" id="KW-0808">Transferase</keyword>
<feature type="active site" description="Proton donor/acceptor" evidence="7">
    <location>
        <position position="247"/>
    </location>
</feature>
<dbReference type="CDD" id="cd16913">
    <property type="entry name" value="YkuD_like"/>
    <property type="match status" value="1"/>
</dbReference>
<accession>A0ABW7MXI0</accession>
<dbReference type="GO" id="GO:0016740">
    <property type="term" value="F:transferase activity"/>
    <property type="evidence" value="ECO:0007669"/>
    <property type="project" value="UniProtKB-KW"/>
</dbReference>
<comment type="similarity">
    <text evidence="2">Belongs to the YkuD family.</text>
</comment>
<organism evidence="9 10">
    <name type="scientific">Gaetbulibacter aestuarii</name>
    <dbReference type="NCBI Taxonomy" id="1502358"/>
    <lineage>
        <taxon>Bacteria</taxon>
        <taxon>Pseudomonadati</taxon>
        <taxon>Bacteroidota</taxon>
        <taxon>Flavobacteriia</taxon>
        <taxon>Flavobacteriales</taxon>
        <taxon>Flavobacteriaceae</taxon>
        <taxon>Gaetbulibacter</taxon>
    </lineage>
</organism>
<dbReference type="InterPro" id="IPR005490">
    <property type="entry name" value="LD_TPept_cat_dom"/>
</dbReference>
<evidence type="ECO:0000256" key="3">
    <source>
        <dbReference type="ARBA" id="ARBA00022679"/>
    </source>
</evidence>
<evidence type="ECO:0000313" key="9">
    <source>
        <dbReference type="EMBL" id="MFH6771374.1"/>
    </source>
</evidence>
<evidence type="ECO:0000256" key="1">
    <source>
        <dbReference type="ARBA" id="ARBA00004752"/>
    </source>
</evidence>
<evidence type="ECO:0000256" key="6">
    <source>
        <dbReference type="ARBA" id="ARBA00023316"/>
    </source>
</evidence>
<dbReference type="InterPro" id="IPR038063">
    <property type="entry name" value="Transpep_catalytic_dom"/>
</dbReference>
<gene>
    <name evidence="9" type="ORF">V8G58_05450</name>
</gene>
<keyword evidence="5 7" id="KW-0573">Peptidoglycan synthesis</keyword>
<keyword evidence="10" id="KW-1185">Reference proteome</keyword>
<keyword evidence="4 7" id="KW-0133">Cell shape</keyword>
<sequence length="315" mass="37129">MNLFRIISYYLVLFVLFFVGNQESEDRFLALNSNTDTYQKISNIAVLNIEPNSNIRVEHYFEFMDSIVKKYDSITPYKLSEHLIVRYNPWILDTLQNTDYYKLKARNSFVYDQRKMIVIPKGARIRIPDLNEATTLQNSFKKLKIDINIPEFKLRIYQDTLKLFEFDIRVGRHEKKYLEMSGRIEDLRTRTGSGIIVNEIKSPRYINPVNNEEYFVTKRDDGLVTKLPQIPFLETEINGRRYGQLIHPTTNPITLGKAYSNGCIGTREADAWVIYYYAPLKTKINIRYDLDVVDEQGNQRHLNDIYGYRSLDSKK</sequence>
<protein>
    <submittedName>
        <fullName evidence="9">L,D-transpeptidase</fullName>
        <ecNumber evidence="9">2.-.-.-</ecNumber>
    </submittedName>
</protein>
<dbReference type="RefSeq" id="WP_344740418.1">
    <property type="nucleotide sequence ID" value="NZ_BAABAY010000001.1"/>
</dbReference>
<name>A0ABW7MXI0_9FLAO</name>
<dbReference type="EC" id="2.-.-.-" evidence="9"/>
<comment type="caution">
    <text evidence="9">The sequence shown here is derived from an EMBL/GenBank/DDBJ whole genome shotgun (WGS) entry which is preliminary data.</text>
</comment>
<feature type="domain" description="L,D-TPase catalytic" evidence="8">
    <location>
        <begin position="143"/>
        <end position="287"/>
    </location>
</feature>
<reference evidence="9 10" key="1">
    <citation type="submission" date="2024-02" db="EMBL/GenBank/DDBJ databases">
        <title>A Gaetbulibacter species isolated from tidal flats and genomic insights of their niches.</title>
        <authorList>
            <person name="Ye Y."/>
        </authorList>
    </citation>
    <scope>NUCLEOTIDE SEQUENCE [LARGE SCALE GENOMIC DNA]</scope>
    <source>
        <strain evidence="9 10">KYW382</strain>
    </source>
</reference>
<evidence type="ECO:0000259" key="8">
    <source>
        <dbReference type="PROSITE" id="PS52029"/>
    </source>
</evidence>